<dbReference type="GO" id="GO:0006508">
    <property type="term" value="P:proteolysis"/>
    <property type="evidence" value="ECO:0007669"/>
    <property type="project" value="InterPro"/>
</dbReference>
<dbReference type="PROSITE" id="PS00139">
    <property type="entry name" value="THIOL_PROTEASE_CYS"/>
    <property type="match status" value="1"/>
</dbReference>
<dbReference type="SMART" id="SM00645">
    <property type="entry name" value="Pept_C1"/>
    <property type="match status" value="1"/>
</dbReference>
<reference evidence="17" key="2">
    <citation type="submission" date="2021-05" db="EMBL/GenBank/DDBJ databases">
        <authorList>
            <person name="Pain A."/>
        </authorList>
    </citation>
    <scope>NUCLEOTIDE SEQUENCE</scope>
    <source>
        <strain evidence="17">1802A</strain>
    </source>
</reference>
<comment type="similarity">
    <text evidence="3">Belongs to the peptidase C1 family.</text>
</comment>
<dbReference type="GO" id="GO:0008234">
    <property type="term" value="F:cysteine-type peptidase activity"/>
    <property type="evidence" value="ECO:0007669"/>
    <property type="project" value="InterPro"/>
</dbReference>
<evidence type="ECO:0000256" key="2">
    <source>
        <dbReference type="ARBA" id="ARBA00001923"/>
    </source>
</evidence>
<proteinExistence type="inferred from homology"/>
<dbReference type="InterPro" id="IPR036496">
    <property type="entry name" value="CathepsinC_exc_dom_sf"/>
</dbReference>
<dbReference type="Pfam" id="PF00112">
    <property type="entry name" value="Peptidase_C1"/>
    <property type="match status" value="1"/>
</dbReference>
<dbReference type="PROSITE" id="PS00640">
    <property type="entry name" value="THIOL_PROTEASE_ASN"/>
    <property type="match status" value="1"/>
</dbReference>
<evidence type="ECO:0000256" key="14">
    <source>
        <dbReference type="ARBA" id="ARBA00032961"/>
    </source>
</evidence>
<dbReference type="PROSITE" id="PS00639">
    <property type="entry name" value="THIOL_PROTEASE_HIS"/>
    <property type="match status" value="1"/>
</dbReference>
<evidence type="ECO:0000256" key="8">
    <source>
        <dbReference type="ARBA" id="ARBA00023157"/>
    </source>
</evidence>
<keyword evidence="7" id="KW-0865">Zymogen</keyword>
<keyword evidence="18" id="KW-1185">Reference proteome</keyword>
<keyword evidence="9" id="KW-0325">Glycoprotein</keyword>
<dbReference type="EC" id="3.4.14.1" evidence="5"/>
<protein>
    <recommendedName>
        <fullName evidence="6">Dipeptidyl peptidase 1</fullName>
        <ecNumber evidence="5">3.4.14.1</ecNumber>
    </recommendedName>
    <alternativeName>
        <fullName evidence="12">Cathepsin C</fullName>
    </alternativeName>
    <alternativeName>
        <fullName evidence="11">Cathepsin J</fullName>
    </alternativeName>
    <alternativeName>
        <fullName evidence="14">Dipeptidyl peptidase I</fullName>
    </alternativeName>
    <alternativeName>
        <fullName evidence="13">Dipeptidyl transferase</fullName>
    </alternativeName>
</protein>
<evidence type="ECO:0000259" key="16">
    <source>
        <dbReference type="SMART" id="SM00645"/>
    </source>
</evidence>
<dbReference type="EMBL" id="JAHBMH010000024">
    <property type="protein sequence ID" value="KAK1938589.1"/>
    <property type="molecule type" value="Genomic_DNA"/>
</dbReference>
<dbReference type="PRINTS" id="PR00705">
    <property type="entry name" value="PAPAIN"/>
</dbReference>
<dbReference type="GO" id="GO:0008239">
    <property type="term" value="F:dipeptidyl-peptidase activity"/>
    <property type="evidence" value="ECO:0007669"/>
    <property type="project" value="UniProtKB-EC"/>
</dbReference>
<evidence type="ECO:0000256" key="4">
    <source>
        <dbReference type="ARBA" id="ARBA00011610"/>
    </source>
</evidence>
<dbReference type="SUPFAM" id="SSF54001">
    <property type="entry name" value="Cysteine proteinases"/>
    <property type="match status" value="1"/>
</dbReference>
<evidence type="ECO:0000256" key="7">
    <source>
        <dbReference type="ARBA" id="ARBA00023145"/>
    </source>
</evidence>
<evidence type="ECO:0000313" key="18">
    <source>
        <dbReference type="Proteomes" id="UP001195914"/>
    </source>
</evidence>
<comment type="caution">
    <text evidence="17">The sequence shown here is derived from an EMBL/GenBank/DDBJ whole genome shotgun (WGS) entry which is preliminary data.</text>
</comment>
<comment type="catalytic activity">
    <reaction evidence="1">
        <text>Release of an N-terminal dipeptide, Xaa-Yaa-|-Zaa-, except when Xaa is Arg or Lys, or Yaa or Zaa is Pro.</text>
        <dbReference type="EC" id="3.4.14.1"/>
    </reaction>
</comment>
<gene>
    <name evidence="17" type="ORF">X943_002543</name>
</gene>
<evidence type="ECO:0000256" key="12">
    <source>
        <dbReference type="ARBA" id="ARBA00029779"/>
    </source>
</evidence>
<evidence type="ECO:0000256" key="15">
    <source>
        <dbReference type="ARBA" id="ARBA00045556"/>
    </source>
</evidence>
<name>A0AAD9LKD0_BABDI</name>
<evidence type="ECO:0000256" key="13">
    <source>
        <dbReference type="ARBA" id="ARBA00030778"/>
    </source>
</evidence>
<dbReference type="InterPro" id="IPR014882">
    <property type="entry name" value="CathepsinC_exc"/>
</dbReference>
<feature type="domain" description="Peptidase C1A papain C-terminal" evidence="16">
    <location>
        <begin position="290"/>
        <end position="541"/>
    </location>
</feature>
<comment type="cofactor">
    <cofactor evidence="2">
        <name>chloride</name>
        <dbReference type="ChEBI" id="CHEBI:17996"/>
    </cofactor>
</comment>
<evidence type="ECO:0000256" key="11">
    <source>
        <dbReference type="ARBA" id="ARBA00029762"/>
    </source>
</evidence>
<evidence type="ECO:0000256" key="9">
    <source>
        <dbReference type="ARBA" id="ARBA00023180"/>
    </source>
</evidence>
<dbReference type="InterPro" id="IPR038765">
    <property type="entry name" value="Papain-like_cys_pep_sf"/>
</dbReference>
<comment type="function">
    <text evidence="15">Thiol protease. Has dipeptidylpeptidase activity. Active against a broad range of dipeptide substrates composed of both polar and hydrophobic amino acids. Proline cannot occupy the P1 position and arginine cannot occupy the P2 position of the substrate. Can act as both an exopeptidase and endopeptidase. Activates serine proteases such as elastase, cathepsin G and granzymes A and B.</text>
</comment>
<dbReference type="SUPFAM" id="SSF75001">
    <property type="entry name" value="Dipeptidyl peptidase I (cathepsin C), exclusion domain"/>
    <property type="match status" value="1"/>
</dbReference>
<reference evidence="17" key="1">
    <citation type="journal article" date="2014" name="Nucleic Acids Res.">
        <title>The evolutionary dynamics of variant antigen genes in Babesia reveal a history of genomic innovation underlying host-parasite interaction.</title>
        <authorList>
            <person name="Jackson A.P."/>
            <person name="Otto T.D."/>
            <person name="Darby A."/>
            <person name="Ramaprasad A."/>
            <person name="Xia D."/>
            <person name="Echaide I.E."/>
            <person name="Farber M."/>
            <person name="Gahlot S."/>
            <person name="Gamble J."/>
            <person name="Gupta D."/>
            <person name="Gupta Y."/>
            <person name="Jackson L."/>
            <person name="Malandrin L."/>
            <person name="Malas T.B."/>
            <person name="Moussa E."/>
            <person name="Nair M."/>
            <person name="Reid A.J."/>
            <person name="Sanders M."/>
            <person name="Sharma J."/>
            <person name="Tracey A."/>
            <person name="Quail M.A."/>
            <person name="Weir W."/>
            <person name="Wastling J.M."/>
            <person name="Hall N."/>
            <person name="Willadsen P."/>
            <person name="Lingelbach K."/>
            <person name="Shiels B."/>
            <person name="Tait A."/>
            <person name="Berriman M."/>
            <person name="Allred D.R."/>
            <person name="Pain A."/>
        </authorList>
    </citation>
    <scope>NUCLEOTIDE SEQUENCE</scope>
    <source>
        <strain evidence="17">1802A</strain>
    </source>
</reference>
<dbReference type="InterPro" id="IPR000169">
    <property type="entry name" value="Pept_cys_AS"/>
</dbReference>
<dbReference type="Gene3D" id="3.90.70.10">
    <property type="entry name" value="Cysteine proteinases"/>
    <property type="match status" value="1"/>
</dbReference>
<dbReference type="Proteomes" id="UP001195914">
    <property type="component" value="Unassembled WGS sequence"/>
</dbReference>
<dbReference type="Gene3D" id="2.40.128.80">
    <property type="entry name" value="Cathepsin C, exclusion domain"/>
    <property type="match status" value="1"/>
</dbReference>
<comment type="subunit">
    <text evidence="4">Tetramer of heterotrimers consisting of exclusion domain, heavy- and light chains.</text>
</comment>
<keyword evidence="10" id="KW-0868">Chloride</keyword>
<dbReference type="InterPro" id="IPR013128">
    <property type="entry name" value="Peptidase_C1A"/>
</dbReference>
<accession>A0AAD9LKD0</accession>
<evidence type="ECO:0000256" key="5">
    <source>
        <dbReference type="ARBA" id="ARBA00012059"/>
    </source>
</evidence>
<dbReference type="InterPro" id="IPR000668">
    <property type="entry name" value="Peptidase_C1A_C"/>
</dbReference>
<sequence>MQSDAIGLWRILETDTFHDEPQTCGGTIPNSNVENLKLGGYRQYLEDHYGSLRERVLELVDERYHRRGEVPPRNQWRYLGVRDPSSREDFIGVWTMVYDEGLDIQVGNTRYFGYFKYSHVDSQDCPMVMDGSQADSNGHVACYKTKASEIGLGWATKKVYKNGKTNHMYGCFYAEKIKKDNMHSYVLDESATVNIGKANPSSGLWERKAYSQFTDLSPFRFLQLHKGVSFRSLHHTRMSNDPTASNRMVTRFMQKGEVLCVNRHIVEGETNYHACKVAYNGTDYYKELSLPSHWSWGDAFQGDNDNIQPFSQGQCGSCYAMASIYVFAKRFEILLRKLYPQHRWDDLPRPSVQDIVECSPFGQGCFGGFPFLVGKHLCEQGVLSESESSYKMYHESSTPTCSVKSGIPGGKWYASSYGYVGGCYECTNEFEIMKEVYHHGPVAVAIDAPQTLFDYNNGIYDDTPTNHGSTCDLPHSGLNGWEYTNHAIAIVGWGEEEVRGQLTKYWICRNTWGNSWGVEGFFKIKRGVNQCGVESQAVFIDPDLTRGIPEQLIRERAR</sequence>
<evidence type="ECO:0000256" key="10">
    <source>
        <dbReference type="ARBA" id="ARBA00023214"/>
    </source>
</evidence>
<dbReference type="AlphaFoldDB" id="A0AAD9LKD0"/>
<dbReference type="PANTHER" id="PTHR12411">
    <property type="entry name" value="CYSTEINE PROTEASE FAMILY C1-RELATED"/>
    <property type="match status" value="1"/>
</dbReference>
<evidence type="ECO:0000313" key="17">
    <source>
        <dbReference type="EMBL" id="KAK1938589.1"/>
    </source>
</evidence>
<keyword evidence="8" id="KW-1015">Disulfide bond</keyword>
<evidence type="ECO:0000256" key="1">
    <source>
        <dbReference type="ARBA" id="ARBA00000738"/>
    </source>
</evidence>
<evidence type="ECO:0000256" key="3">
    <source>
        <dbReference type="ARBA" id="ARBA00008455"/>
    </source>
</evidence>
<organism evidence="17 18">
    <name type="scientific">Babesia divergens</name>
    <dbReference type="NCBI Taxonomy" id="32595"/>
    <lineage>
        <taxon>Eukaryota</taxon>
        <taxon>Sar</taxon>
        <taxon>Alveolata</taxon>
        <taxon>Apicomplexa</taxon>
        <taxon>Aconoidasida</taxon>
        <taxon>Piroplasmida</taxon>
        <taxon>Babesiidae</taxon>
        <taxon>Babesia</taxon>
    </lineage>
</organism>
<evidence type="ECO:0000256" key="6">
    <source>
        <dbReference type="ARBA" id="ARBA00014709"/>
    </source>
</evidence>
<dbReference type="InterPro" id="IPR025660">
    <property type="entry name" value="Pept_his_AS"/>
</dbReference>
<dbReference type="Pfam" id="PF08773">
    <property type="entry name" value="CathepsinC_exc"/>
    <property type="match status" value="1"/>
</dbReference>
<dbReference type="InterPro" id="IPR025661">
    <property type="entry name" value="Pept_asp_AS"/>
</dbReference>